<accession>A0ACC2K9I3</accession>
<dbReference type="EMBL" id="CM056812">
    <property type="protein sequence ID" value="KAJ8617779.1"/>
    <property type="molecule type" value="Genomic_DNA"/>
</dbReference>
<sequence length="90" mass="9457">MDCTANSIGQSSALCQRVLPYHCNTPRGQPMCNFSGQPVFLLPPPVLPLIPTIDLAVPTLLISRIATCRSGCCTRAAKSYCTSAAASNCA</sequence>
<evidence type="ECO:0000313" key="2">
    <source>
        <dbReference type="Proteomes" id="UP001234297"/>
    </source>
</evidence>
<reference evidence="1 2" key="1">
    <citation type="journal article" date="2022" name="Hortic Res">
        <title>A haplotype resolved chromosomal level avocado genome allows analysis of novel avocado genes.</title>
        <authorList>
            <person name="Nath O."/>
            <person name="Fletcher S.J."/>
            <person name="Hayward A."/>
            <person name="Shaw L.M."/>
            <person name="Masouleh A.K."/>
            <person name="Furtado A."/>
            <person name="Henry R.J."/>
            <person name="Mitter N."/>
        </authorList>
    </citation>
    <scope>NUCLEOTIDE SEQUENCE [LARGE SCALE GENOMIC DNA]</scope>
    <source>
        <strain evidence="2">cv. Hass</strain>
    </source>
</reference>
<name>A0ACC2K9I3_PERAE</name>
<proteinExistence type="predicted"/>
<evidence type="ECO:0000313" key="1">
    <source>
        <dbReference type="EMBL" id="KAJ8617779.1"/>
    </source>
</evidence>
<comment type="caution">
    <text evidence="1">The sequence shown here is derived from an EMBL/GenBank/DDBJ whole genome shotgun (WGS) entry which is preliminary data.</text>
</comment>
<keyword evidence="2" id="KW-1185">Reference proteome</keyword>
<organism evidence="1 2">
    <name type="scientific">Persea americana</name>
    <name type="common">Avocado</name>
    <dbReference type="NCBI Taxonomy" id="3435"/>
    <lineage>
        <taxon>Eukaryota</taxon>
        <taxon>Viridiplantae</taxon>
        <taxon>Streptophyta</taxon>
        <taxon>Embryophyta</taxon>
        <taxon>Tracheophyta</taxon>
        <taxon>Spermatophyta</taxon>
        <taxon>Magnoliopsida</taxon>
        <taxon>Magnoliidae</taxon>
        <taxon>Laurales</taxon>
        <taxon>Lauraceae</taxon>
        <taxon>Persea</taxon>
    </lineage>
</organism>
<protein>
    <submittedName>
        <fullName evidence="1">Uncharacterized protein</fullName>
    </submittedName>
</protein>
<dbReference type="Proteomes" id="UP001234297">
    <property type="component" value="Chromosome 4"/>
</dbReference>
<gene>
    <name evidence="1" type="ORF">MRB53_013965</name>
</gene>